<dbReference type="Pfam" id="PF06568">
    <property type="entry name" value="YjiS-like"/>
    <property type="match status" value="1"/>
</dbReference>
<evidence type="ECO:0000313" key="3">
    <source>
        <dbReference type="EMBL" id="MBA5778352.1"/>
    </source>
</evidence>
<evidence type="ECO:0000313" key="4">
    <source>
        <dbReference type="Proteomes" id="UP000541109"/>
    </source>
</evidence>
<evidence type="ECO:0000259" key="2">
    <source>
        <dbReference type="Pfam" id="PF06568"/>
    </source>
</evidence>
<evidence type="ECO:0000256" key="1">
    <source>
        <dbReference type="SAM" id="SignalP"/>
    </source>
</evidence>
<sequence>MTTILHHSTIRPARTSLVSLSTSAFAAMGRAIANAWKAQRNRREIRQLLEFDDHMLADIGLSRSDVVFAVLSDRFDDPSGRLVRTRNEARDAARTARPYRRTR</sequence>
<accession>A0A839AHG2</accession>
<gene>
    <name evidence="3" type="ORF">H2509_14580</name>
</gene>
<dbReference type="RefSeq" id="WP_182166498.1">
    <property type="nucleotide sequence ID" value="NZ_JACFXV010000061.1"/>
</dbReference>
<reference evidence="3 4" key="1">
    <citation type="submission" date="2020-07" db="EMBL/GenBank/DDBJ databases">
        <title>Stappia sp., F7233, whole genome shotgun sequencing project.</title>
        <authorList>
            <person name="Jiang S."/>
            <person name="Liu Z.W."/>
            <person name="Du Z.J."/>
        </authorList>
    </citation>
    <scope>NUCLEOTIDE SEQUENCE [LARGE SCALE GENOMIC DNA]</scope>
    <source>
        <strain evidence="3 4">F7233</strain>
    </source>
</reference>
<keyword evidence="1" id="KW-0732">Signal</keyword>
<organism evidence="3 4">
    <name type="scientific">Stappia albiluteola</name>
    <dbReference type="NCBI Taxonomy" id="2758565"/>
    <lineage>
        <taxon>Bacteria</taxon>
        <taxon>Pseudomonadati</taxon>
        <taxon>Pseudomonadota</taxon>
        <taxon>Alphaproteobacteria</taxon>
        <taxon>Hyphomicrobiales</taxon>
        <taxon>Stappiaceae</taxon>
        <taxon>Stappia</taxon>
    </lineage>
</organism>
<dbReference type="AlphaFoldDB" id="A0A839AHG2"/>
<proteinExistence type="predicted"/>
<comment type="caution">
    <text evidence="3">The sequence shown here is derived from an EMBL/GenBank/DDBJ whole genome shotgun (WGS) entry which is preliminary data.</text>
</comment>
<dbReference type="InterPro" id="IPR009506">
    <property type="entry name" value="YjiS-like"/>
</dbReference>
<keyword evidence="4" id="KW-1185">Reference proteome</keyword>
<feature type="chain" id="PRO_5032495340" evidence="1">
    <location>
        <begin position="27"/>
        <end position="103"/>
    </location>
</feature>
<dbReference type="Proteomes" id="UP000541109">
    <property type="component" value="Unassembled WGS sequence"/>
</dbReference>
<feature type="signal peptide" evidence="1">
    <location>
        <begin position="1"/>
        <end position="26"/>
    </location>
</feature>
<protein>
    <submittedName>
        <fullName evidence="3">DUF1127 domain-containing protein</fullName>
    </submittedName>
</protein>
<name>A0A839AHG2_9HYPH</name>
<feature type="domain" description="YjiS-like" evidence="2">
    <location>
        <begin position="32"/>
        <end position="66"/>
    </location>
</feature>
<dbReference type="EMBL" id="JACFXV010000061">
    <property type="protein sequence ID" value="MBA5778352.1"/>
    <property type="molecule type" value="Genomic_DNA"/>
</dbReference>